<keyword evidence="5" id="KW-0735">Signal-anchor</keyword>
<dbReference type="PANTHER" id="PTHR47953:SF16">
    <property type="entry name" value="CYTOCHROME P450 71D8"/>
    <property type="match status" value="1"/>
</dbReference>
<evidence type="ECO:0000256" key="6">
    <source>
        <dbReference type="ARBA" id="ARBA00023002"/>
    </source>
</evidence>
<evidence type="ECO:0000256" key="10">
    <source>
        <dbReference type="RuleBase" id="RU000461"/>
    </source>
</evidence>
<dbReference type="AlphaFoldDB" id="A0A022QUB1"/>
<dbReference type="EMBL" id="KI630969">
    <property type="protein sequence ID" value="EYU31466.1"/>
    <property type="molecule type" value="Genomic_DNA"/>
</dbReference>
<keyword evidence="12" id="KW-1185">Reference proteome</keyword>
<sequence length="260" mass="29617">MWYDYTDLAFSPYNEYRRQMRRICVVELLSAKNVKSFGSIRQDEVSILIKSIKTLLMFLSGCRQMGSSSFPSLTTTSKLSSLCMQDMFSAGKETSSSAIDWAMAELMRNPRVMEKVQREVRECLKGKEKDIDVKGLKYLKLVVKETLRLHPPIPVMISVWAMGMDPETFQPERFENSCIDFLGSSFEYLPFGAGRRICPGVNFGLASVELSLAQILYHFDWSLPPGISFPDVDLTEQEGITVSRKNHLFLLPTLYINPSH</sequence>
<evidence type="ECO:0000256" key="5">
    <source>
        <dbReference type="ARBA" id="ARBA00022968"/>
    </source>
</evidence>
<comment type="cofactor">
    <cofactor evidence="9">
        <name>heme</name>
        <dbReference type="ChEBI" id="CHEBI:30413"/>
    </cofactor>
</comment>
<dbReference type="SUPFAM" id="SSF48264">
    <property type="entry name" value="Cytochrome P450"/>
    <property type="match status" value="1"/>
</dbReference>
<dbReference type="InterPro" id="IPR052306">
    <property type="entry name" value="CYP450_71D"/>
</dbReference>
<dbReference type="PRINTS" id="PR00385">
    <property type="entry name" value="P450"/>
</dbReference>
<evidence type="ECO:0000256" key="7">
    <source>
        <dbReference type="ARBA" id="ARBA00023004"/>
    </source>
</evidence>
<dbReference type="eggNOG" id="KOG0156">
    <property type="taxonomic scope" value="Eukaryota"/>
</dbReference>
<protein>
    <recommendedName>
        <fullName evidence="13">Cytochrome P450</fullName>
    </recommendedName>
</protein>
<dbReference type="InterPro" id="IPR001128">
    <property type="entry name" value="Cyt_P450"/>
</dbReference>
<evidence type="ECO:0000256" key="4">
    <source>
        <dbReference type="ARBA" id="ARBA00022723"/>
    </source>
</evidence>
<feature type="binding site" description="axial binding residue" evidence="9">
    <location>
        <position position="198"/>
    </location>
    <ligand>
        <name>heme</name>
        <dbReference type="ChEBI" id="CHEBI:30413"/>
    </ligand>
    <ligandPart>
        <name>Fe</name>
        <dbReference type="ChEBI" id="CHEBI:18248"/>
    </ligandPart>
</feature>
<gene>
    <name evidence="11" type="ORF">MIMGU_mgv11b022267mg</name>
</gene>
<evidence type="ECO:0000256" key="2">
    <source>
        <dbReference type="ARBA" id="ARBA00010617"/>
    </source>
</evidence>
<dbReference type="Proteomes" id="UP000030748">
    <property type="component" value="Unassembled WGS sequence"/>
</dbReference>
<evidence type="ECO:0000313" key="11">
    <source>
        <dbReference type="EMBL" id="EYU31466.1"/>
    </source>
</evidence>
<keyword evidence="3 9" id="KW-0349">Heme</keyword>
<keyword evidence="5" id="KW-0812">Transmembrane</keyword>
<evidence type="ECO:0000256" key="9">
    <source>
        <dbReference type="PIRSR" id="PIRSR602401-1"/>
    </source>
</evidence>
<dbReference type="GO" id="GO:0004497">
    <property type="term" value="F:monooxygenase activity"/>
    <property type="evidence" value="ECO:0007669"/>
    <property type="project" value="UniProtKB-KW"/>
</dbReference>
<accession>A0A022QUB1</accession>
<dbReference type="Gene3D" id="1.20.930.50">
    <property type="match status" value="1"/>
</dbReference>
<dbReference type="InterPro" id="IPR002401">
    <property type="entry name" value="Cyt_P450_E_grp-I"/>
</dbReference>
<proteinExistence type="inferred from homology"/>
<dbReference type="Pfam" id="PF00067">
    <property type="entry name" value="p450"/>
    <property type="match status" value="1"/>
</dbReference>
<comment type="subcellular location">
    <subcellularLocation>
        <location evidence="1">Membrane</location>
        <topology evidence="1">Single-pass type II membrane protein</topology>
    </subcellularLocation>
</comment>
<evidence type="ECO:0000313" key="12">
    <source>
        <dbReference type="Proteomes" id="UP000030748"/>
    </source>
</evidence>
<dbReference type="GO" id="GO:0016705">
    <property type="term" value="F:oxidoreductase activity, acting on paired donors, with incorporation or reduction of molecular oxygen"/>
    <property type="evidence" value="ECO:0007669"/>
    <property type="project" value="InterPro"/>
</dbReference>
<dbReference type="GO" id="GO:0005506">
    <property type="term" value="F:iron ion binding"/>
    <property type="evidence" value="ECO:0007669"/>
    <property type="project" value="InterPro"/>
</dbReference>
<evidence type="ECO:0000256" key="8">
    <source>
        <dbReference type="ARBA" id="ARBA00023033"/>
    </source>
</evidence>
<evidence type="ECO:0008006" key="13">
    <source>
        <dbReference type="Google" id="ProtNLM"/>
    </source>
</evidence>
<dbReference type="InterPro" id="IPR017972">
    <property type="entry name" value="Cyt_P450_CS"/>
</dbReference>
<name>A0A022QUB1_ERYGU</name>
<dbReference type="PhylomeDB" id="A0A022QUB1"/>
<keyword evidence="6 10" id="KW-0560">Oxidoreductase</keyword>
<dbReference type="PANTHER" id="PTHR47953">
    <property type="entry name" value="OS08G0105600 PROTEIN"/>
    <property type="match status" value="1"/>
</dbReference>
<reference evidence="11 12" key="1">
    <citation type="journal article" date="2013" name="Proc. Natl. Acad. Sci. U.S.A.">
        <title>Fine-scale variation in meiotic recombination in Mimulus inferred from population shotgun sequencing.</title>
        <authorList>
            <person name="Hellsten U."/>
            <person name="Wright K.M."/>
            <person name="Jenkins J."/>
            <person name="Shu S."/>
            <person name="Yuan Y."/>
            <person name="Wessler S.R."/>
            <person name="Schmutz J."/>
            <person name="Willis J.H."/>
            <person name="Rokhsar D.S."/>
        </authorList>
    </citation>
    <scope>NUCLEOTIDE SEQUENCE [LARGE SCALE GENOMIC DNA]</scope>
    <source>
        <strain evidence="12">cv. DUN x IM62</strain>
    </source>
</reference>
<evidence type="ECO:0000256" key="3">
    <source>
        <dbReference type="ARBA" id="ARBA00022617"/>
    </source>
</evidence>
<organism evidence="11 12">
    <name type="scientific">Erythranthe guttata</name>
    <name type="common">Yellow monkey flower</name>
    <name type="synonym">Mimulus guttatus</name>
    <dbReference type="NCBI Taxonomy" id="4155"/>
    <lineage>
        <taxon>Eukaryota</taxon>
        <taxon>Viridiplantae</taxon>
        <taxon>Streptophyta</taxon>
        <taxon>Embryophyta</taxon>
        <taxon>Tracheophyta</taxon>
        <taxon>Spermatophyta</taxon>
        <taxon>Magnoliopsida</taxon>
        <taxon>eudicotyledons</taxon>
        <taxon>Gunneridae</taxon>
        <taxon>Pentapetalae</taxon>
        <taxon>asterids</taxon>
        <taxon>lamiids</taxon>
        <taxon>Lamiales</taxon>
        <taxon>Phrymaceae</taxon>
        <taxon>Erythranthe</taxon>
    </lineage>
</organism>
<keyword evidence="8 10" id="KW-0503">Monooxygenase</keyword>
<dbReference type="STRING" id="4155.A0A022QUB1"/>
<dbReference type="GO" id="GO:0016020">
    <property type="term" value="C:membrane"/>
    <property type="evidence" value="ECO:0007669"/>
    <property type="project" value="UniProtKB-SubCell"/>
</dbReference>
<evidence type="ECO:0000256" key="1">
    <source>
        <dbReference type="ARBA" id="ARBA00004606"/>
    </source>
</evidence>
<dbReference type="GO" id="GO:0016491">
    <property type="term" value="F:oxidoreductase activity"/>
    <property type="evidence" value="ECO:0000318"/>
    <property type="project" value="GO_Central"/>
</dbReference>
<dbReference type="PRINTS" id="PR00463">
    <property type="entry name" value="EP450I"/>
</dbReference>
<keyword evidence="7 9" id="KW-0408">Iron</keyword>
<dbReference type="PROSITE" id="PS00086">
    <property type="entry name" value="CYTOCHROME_P450"/>
    <property type="match status" value="1"/>
</dbReference>
<dbReference type="InterPro" id="IPR036396">
    <property type="entry name" value="Cyt_P450_sf"/>
</dbReference>
<comment type="similarity">
    <text evidence="2 10">Belongs to the cytochrome P450 family.</text>
</comment>
<dbReference type="GO" id="GO:0020037">
    <property type="term" value="F:heme binding"/>
    <property type="evidence" value="ECO:0007669"/>
    <property type="project" value="InterPro"/>
</dbReference>
<dbReference type="Gene3D" id="1.10.630.10">
    <property type="entry name" value="Cytochrome P450"/>
    <property type="match status" value="1"/>
</dbReference>
<keyword evidence="4 9" id="KW-0479">Metal-binding</keyword>